<dbReference type="GO" id="GO:0001530">
    <property type="term" value="F:lipopolysaccharide binding"/>
    <property type="evidence" value="ECO:0007669"/>
    <property type="project" value="Ensembl"/>
</dbReference>
<dbReference type="GO" id="GO:0043124">
    <property type="term" value="P:negative regulation of canonical NF-kappaB signal transduction"/>
    <property type="evidence" value="ECO:0007669"/>
    <property type="project" value="Ensembl"/>
</dbReference>
<dbReference type="PROSITE" id="PS50837">
    <property type="entry name" value="NACHT"/>
    <property type="match status" value="1"/>
</dbReference>
<evidence type="ECO:0000256" key="6">
    <source>
        <dbReference type="ARBA" id="ARBA00022490"/>
    </source>
</evidence>
<feature type="region of interest" description="Disordered" evidence="22">
    <location>
        <begin position="608"/>
        <end position="642"/>
    </location>
</feature>
<dbReference type="FunFam" id="1.10.533.10:FF:000069">
    <property type="entry name" value="NACHT, LRR and PYD domains-containing protein 6"/>
    <property type="match status" value="1"/>
</dbReference>
<dbReference type="GO" id="GO:0070498">
    <property type="term" value="P:interleukin-1-mediated signaling pathway"/>
    <property type="evidence" value="ECO:0007669"/>
    <property type="project" value="Ensembl"/>
</dbReference>
<dbReference type="GO" id="GO:0035655">
    <property type="term" value="P:interleukin-18-mediated signaling pathway"/>
    <property type="evidence" value="ECO:0007669"/>
    <property type="project" value="Ensembl"/>
</dbReference>
<evidence type="ECO:0000256" key="3">
    <source>
        <dbReference type="ARBA" id="ARBA00004236"/>
    </source>
</evidence>
<dbReference type="SMART" id="SM01289">
    <property type="entry name" value="PYRIN"/>
    <property type="match status" value="1"/>
</dbReference>
<keyword evidence="16" id="KW-1271">Inflammasome</keyword>
<dbReference type="FunFam" id="3.80.10.10:FF:001093">
    <property type="entry name" value="NACHT, LRR and PYD domains-containing protein 6"/>
    <property type="match status" value="1"/>
</dbReference>
<dbReference type="PANTHER" id="PTHR45690:SF1">
    <property type="entry name" value="NACHT, LRR AND PYD DOMAINS-CONTAINING PROTEIN 6"/>
    <property type="match status" value="1"/>
</dbReference>
<evidence type="ECO:0000256" key="7">
    <source>
        <dbReference type="ARBA" id="ARBA00022588"/>
    </source>
</evidence>
<dbReference type="GO" id="GO:0035591">
    <property type="term" value="F:signaling adaptor activity"/>
    <property type="evidence" value="ECO:0007669"/>
    <property type="project" value="Ensembl"/>
</dbReference>
<dbReference type="Gene3D" id="3.40.50.300">
    <property type="entry name" value="P-loop containing nucleotide triphosphate hydrolases"/>
    <property type="match status" value="1"/>
</dbReference>
<dbReference type="GO" id="GO:0034122">
    <property type="term" value="P:negative regulation of toll-like receptor signaling pathway"/>
    <property type="evidence" value="ECO:0007669"/>
    <property type="project" value="Ensembl"/>
</dbReference>
<evidence type="ECO:0000256" key="2">
    <source>
        <dbReference type="ARBA" id="ARBA00004126"/>
    </source>
</evidence>
<evidence type="ECO:0000256" key="17">
    <source>
        <dbReference type="ARBA" id="ARBA00023242"/>
    </source>
</evidence>
<evidence type="ECO:0000313" key="26">
    <source>
        <dbReference type="RefSeq" id="XP_021024288.1"/>
    </source>
</evidence>
<dbReference type="PANTHER" id="PTHR45690">
    <property type="entry name" value="NACHT, LRR AND PYD DOMAINS-CONTAINING PROTEIN 12"/>
    <property type="match status" value="1"/>
</dbReference>
<evidence type="ECO:0000256" key="8">
    <source>
        <dbReference type="ARBA" id="ARBA00022614"/>
    </source>
</evidence>
<dbReference type="GO" id="GO:0032689">
    <property type="term" value="P:negative regulation of type II interferon production"/>
    <property type="evidence" value="ECO:0007669"/>
    <property type="project" value="Ensembl"/>
</dbReference>
<dbReference type="GO" id="GO:0032741">
    <property type="term" value="P:positive regulation of interleukin-18 production"/>
    <property type="evidence" value="ECO:0007669"/>
    <property type="project" value="Ensembl"/>
</dbReference>
<keyword evidence="15" id="KW-0395">Inflammatory response</keyword>
<dbReference type="GO" id="GO:0038187">
    <property type="term" value="F:pattern recognition receptor activity"/>
    <property type="evidence" value="ECO:0007669"/>
    <property type="project" value="Ensembl"/>
</dbReference>
<dbReference type="GO" id="GO:0010506">
    <property type="term" value="P:regulation of autophagy"/>
    <property type="evidence" value="ECO:0007669"/>
    <property type="project" value="Ensembl"/>
</dbReference>
<evidence type="ECO:0000256" key="20">
    <source>
        <dbReference type="ARBA" id="ARBA00080870"/>
    </source>
</evidence>
<reference evidence="26" key="1">
    <citation type="submission" date="2025-08" db="UniProtKB">
        <authorList>
            <consortium name="RefSeq"/>
        </authorList>
    </citation>
    <scope>IDENTIFICATION</scope>
</reference>
<evidence type="ECO:0000256" key="11">
    <source>
        <dbReference type="ARBA" id="ARBA00022840"/>
    </source>
</evidence>
<sequence length="901" mass="100582">MYCPGAPCGECAMCDLGCFGGSGTGPIQVASVMITLLIPSVDAVARELLMATLEELSQEQLKRFRHKLRDAPLDGRSIPWGRLERSDAVDLVDKLIEFYEPVPAVEMTRQVLKRSDIRDVASRLKQQQLQKLGPTSVLLSVSAFKKKYREHVLRQHAKVKERNARSVKINKRFTKLLIAPGTGAVEDELLGPLGEPEPERARRSDTHTFNRLFRGNEEESSQPLTVVLQGPAGIGKTMAAKKILYDWAAGKLYHSQVDFAFFMPCGELLERPGTRSLADLVLDQCPDRAWPVKRILAQPNRLLFILDGADELPTLASSEATPCKDPMEATSGLRVLSGLLSQELLPGARLLVTTRNAATGRLQGRLCSPQCAEIRGFSDKDKKKYFFKFFRDERKAERAYRFVKENETLFALCFVPFVCWIVCTVLQQQLELGRDLSRTSKTTTSVYLLFITSMLKSAGTNGPRVQGELRTLCRLAREGILDHHKAQFSEEDLEKLKLRGSQVQTIFLNKKEIPGVLKTEVTYQFIDQSFQEFLAALSYLLEAERTPGTPAGGVQKLLNSDAELRGHLALTTRFLFGLLNTEGIRDIGNHFGCVVPDHVKKDTLQWVQGQSHPKGPPAGAKKNAELEDIEEAEEEEEEEEEEDLNFGLELLYCLYETQDEDFVRQALSSLPEIVLERVRLTRMDLEVLNYCVQCCPDGQALRLVSCGLVAAKEKKKKKKSLVKRLKGSQSTKKQPPVSLLRPLCETMTTPKCHLSVLILSHCKLPDAVCRDLSEALKVAPALRELGLLQSRLTNTGLRLLCEGLAWPKCQVKTLRIQLPDLQEVVNYLVIVLQQSPVLTTLDLSGCQLPGVIVEPLCAALKHPKCCLKTLSLTSVELSENSLRDLQAVKTSKPDLSIIYSK</sequence>
<dbReference type="GO" id="GO:0031965">
    <property type="term" value="C:nuclear membrane"/>
    <property type="evidence" value="ECO:0007669"/>
    <property type="project" value="UniProtKB-SubCell"/>
</dbReference>
<keyword evidence="25" id="KW-1185">Reference proteome</keyword>
<evidence type="ECO:0000259" key="24">
    <source>
        <dbReference type="PROSITE" id="PS50837"/>
    </source>
</evidence>
<keyword evidence="14" id="KW-0472">Membrane</keyword>
<dbReference type="GO" id="GO:0070255">
    <property type="term" value="P:regulation of mucus secretion"/>
    <property type="evidence" value="ECO:0007669"/>
    <property type="project" value="Ensembl"/>
</dbReference>
<evidence type="ECO:0000256" key="22">
    <source>
        <dbReference type="SAM" id="MobiDB-lite"/>
    </source>
</evidence>
<evidence type="ECO:0000256" key="21">
    <source>
        <dbReference type="ARBA" id="ARBA00082930"/>
    </source>
</evidence>
<dbReference type="GeneID" id="110299040"/>
<dbReference type="FunFam" id="3.40.50.300:FF:001349">
    <property type="entry name" value="NLR family pyrin domain containing 6"/>
    <property type="match status" value="1"/>
</dbReference>
<dbReference type="Pfam" id="PF05729">
    <property type="entry name" value="NACHT"/>
    <property type="match status" value="1"/>
</dbReference>
<dbReference type="GO" id="GO:0050729">
    <property type="term" value="P:positive regulation of inflammatory response"/>
    <property type="evidence" value="ECO:0007669"/>
    <property type="project" value="Ensembl"/>
</dbReference>
<protein>
    <recommendedName>
        <fullName evidence="18">NACHT, LRR and PYD domains-containing protein 6</fullName>
    </recommendedName>
    <alternativeName>
        <fullName evidence="20">Angiotensin II/vasopressin receptor</fullName>
    </alternativeName>
    <alternativeName>
        <fullName evidence="19">Non-angiotensin-vasopressin receptor</fullName>
    </alternativeName>
    <alternativeName>
        <fullName evidence="21">PYRIN-containing APAF1-like protein 5-like</fullName>
    </alternativeName>
</protein>
<dbReference type="GO" id="GO:0140738">
    <property type="term" value="C:NLRP6 inflammasome complex"/>
    <property type="evidence" value="ECO:0007669"/>
    <property type="project" value="Ensembl"/>
</dbReference>
<keyword evidence="12" id="KW-0832">Ubl conjugation</keyword>
<evidence type="ECO:0000259" key="23">
    <source>
        <dbReference type="PROSITE" id="PS50824"/>
    </source>
</evidence>
<dbReference type="InterPro" id="IPR041267">
    <property type="entry name" value="NLRP_HD2"/>
</dbReference>
<accession>A0A6P5Q3N0</accession>
<dbReference type="Proteomes" id="UP000515126">
    <property type="component" value="Chromosome 7"/>
</dbReference>
<evidence type="ECO:0000256" key="13">
    <source>
        <dbReference type="ARBA" id="ARBA00022859"/>
    </source>
</evidence>
<dbReference type="CDD" id="cd08321">
    <property type="entry name" value="Pyrin_ASC-like"/>
    <property type="match status" value="1"/>
</dbReference>
<dbReference type="InterPro" id="IPR004020">
    <property type="entry name" value="DAPIN"/>
</dbReference>
<dbReference type="GO" id="GO:0051604">
    <property type="term" value="P:protein maturation"/>
    <property type="evidence" value="ECO:0007669"/>
    <property type="project" value="Ensembl"/>
</dbReference>
<evidence type="ECO:0000256" key="10">
    <source>
        <dbReference type="ARBA" id="ARBA00022741"/>
    </source>
</evidence>
<dbReference type="GO" id="GO:0070269">
    <property type="term" value="P:pyroptotic inflammatory response"/>
    <property type="evidence" value="ECO:0007669"/>
    <property type="project" value="Ensembl"/>
</dbReference>
<keyword evidence="13" id="KW-0391">Immunity</keyword>
<dbReference type="SUPFAM" id="SSF47986">
    <property type="entry name" value="DEATH domain"/>
    <property type="match status" value="1"/>
</dbReference>
<feature type="compositionally biased region" description="Acidic residues" evidence="22">
    <location>
        <begin position="626"/>
        <end position="642"/>
    </location>
</feature>
<dbReference type="CTD" id="171389"/>
<dbReference type="InterPro" id="IPR011029">
    <property type="entry name" value="DEATH-like_dom_sf"/>
</dbReference>
<dbReference type="Pfam" id="PF17779">
    <property type="entry name" value="WHD_NOD2"/>
    <property type="match status" value="1"/>
</dbReference>
<dbReference type="InterPro" id="IPR050637">
    <property type="entry name" value="NLRP_innate_immun_reg"/>
</dbReference>
<keyword evidence="17" id="KW-0539">Nucleus</keyword>
<dbReference type="GO" id="GO:2000494">
    <property type="term" value="P:positive regulation of interleukin-18-mediated signaling pathway"/>
    <property type="evidence" value="ECO:0007669"/>
    <property type="project" value="Ensembl"/>
</dbReference>
<keyword evidence="7" id="KW-0399">Innate immunity</keyword>
<dbReference type="Gene3D" id="1.10.533.10">
    <property type="entry name" value="Death Domain, Fas"/>
    <property type="match status" value="1"/>
</dbReference>
<evidence type="ECO:0000256" key="15">
    <source>
        <dbReference type="ARBA" id="ARBA00023198"/>
    </source>
</evidence>
<dbReference type="GO" id="GO:0005886">
    <property type="term" value="C:plasma membrane"/>
    <property type="evidence" value="ECO:0007669"/>
    <property type="project" value="UniProtKB-SubCell"/>
</dbReference>
<evidence type="ECO:0000256" key="9">
    <source>
        <dbReference type="ARBA" id="ARBA00022737"/>
    </source>
</evidence>
<dbReference type="GO" id="GO:0070946">
    <property type="term" value="P:neutrophil-mediated killing of gram-positive bacterium"/>
    <property type="evidence" value="ECO:0007669"/>
    <property type="project" value="Ensembl"/>
</dbReference>
<dbReference type="AlphaFoldDB" id="A0A6P5Q3N0"/>
<dbReference type="GO" id="GO:0032731">
    <property type="term" value="P:positive regulation of interleukin-1 beta production"/>
    <property type="evidence" value="ECO:0007669"/>
    <property type="project" value="Ensembl"/>
</dbReference>
<dbReference type="GO" id="GO:0070373">
    <property type="term" value="P:negative regulation of ERK1 and ERK2 cascade"/>
    <property type="evidence" value="ECO:0007669"/>
    <property type="project" value="Ensembl"/>
</dbReference>
<dbReference type="GO" id="GO:0140739">
    <property type="term" value="P:NLRP6 inflammasome complex assembly"/>
    <property type="evidence" value="ECO:0007669"/>
    <property type="project" value="Ensembl"/>
</dbReference>
<dbReference type="InterPro" id="IPR041075">
    <property type="entry name" value="NOD1/2_WH"/>
</dbReference>
<keyword evidence="9" id="KW-0677">Repeat</keyword>
<dbReference type="GO" id="GO:0002438">
    <property type="term" value="P:acute inflammatory response to antigenic stimulus"/>
    <property type="evidence" value="ECO:0007669"/>
    <property type="project" value="Ensembl"/>
</dbReference>
<dbReference type="GO" id="GO:0140693">
    <property type="term" value="F:molecular condensate scaffold activity"/>
    <property type="evidence" value="ECO:0007669"/>
    <property type="project" value="Ensembl"/>
</dbReference>
<keyword evidence="5" id="KW-1003">Cell membrane</keyword>
<evidence type="ECO:0000313" key="25">
    <source>
        <dbReference type="Proteomes" id="UP000515126"/>
    </source>
</evidence>
<feature type="domain" description="Pyrin" evidence="23">
    <location>
        <begin position="33"/>
        <end position="130"/>
    </location>
</feature>
<dbReference type="RefSeq" id="XP_021024288.1">
    <property type="nucleotide sequence ID" value="XM_021168629.2"/>
</dbReference>
<evidence type="ECO:0000256" key="19">
    <source>
        <dbReference type="ARBA" id="ARBA00077891"/>
    </source>
</evidence>
<evidence type="ECO:0000256" key="16">
    <source>
        <dbReference type="ARBA" id="ARBA00023233"/>
    </source>
</evidence>
<name>A0A6P5Q3N0_MUSCR</name>
<dbReference type="InterPro" id="IPR027417">
    <property type="entry name" value="P-loop_NTPase"/>
</dbReference>
<feature type="domain" description="NACHT" evidence="24">
    <location>
        <begin position="224"/>
        <end position="541"/>
    </location>
</feature>
<dbReference type="GO" id="GO:0070266">
    <property type="term" value="P:necroptotic process"/>
    <property type="evidence" value="ECO:0007669"/>
    <property type="project" value="Ensembl"/>
</dbReference>
<dbReference type="Pfam" id="PF17776">
    <property type="entry name" value="NLRC4_HD2"/>
    <property type="match status" value="1"/>
</dbReference>
<keyword evidence="10" id="KW-0547">Nucleotide-binding</keyword>
<organism evidence="25 26">
    <name type="scientific">Mus caroli</name>
    <name type="common">Ryukyu mouse</name>
    <name type="synonym">Ricefield mouse</name>
    <dbReference type="NCBI Taxonomy" id="10089"/>
    <lineage>
        <taxon>Eukaryota</taxon>
        <taxon>Metazoa</taxon>
        <taxon>Chordata</taxon>
        <taxon>Craniata</taxon>
        <taxon>Vertebrata</taxon>
        <taxon>Euteleostomi</taxon>
        <taxon>Mammalia</taxon>
        <taxon>Eutheria</taxon>
        <taxon>Euarchontoglires</taxon>
        <taxon>Glires</taxon>
        <taxon>Rodentia</taxon>
        <taxon>Myomorpha</taxon>
        <taxon>Muroidea</taxon>
        <taxon>Muridae</taxon>
        <taxon>Murinae</taxon>
        <taxon>Mus</taxon>
        <taxon>Mus</taxon>
    </lineage>
</organism>
<dbReference type="GO" id="GO:0005524">
    <property type="term" value="F:ATP binding"/>
    <property type="evidence" value="ECO:0007669"/>
    <property type="project" value="UniProtKB-KW"/>
</dbReference>
<comment type="similarity">
    <text evidence="4">Belongs to the NLRP family.</text>
</comment>
<dbReference type="GO" id="GO:0048874">
    <property type="term" value="P:host-mediated modulation of intestinal microbiota composition"/>
    <property type="evidence" value="ECO:0007669"/>
    <property type="project" value="Ensembl"/>
</dbReference>
<keyword evidence="6" id="KW-0963">Cytoplasm</keyword>
<proteinExistence type="inferred from homology"/>
<dbReference type="GO" id="GO:0051260">
    <property type="term" value="P:protein homooligomerization"/>
    <property type="evidence" value="ECO:0007669"/>
    <property type="project" value="Ensembl"/>
</dbReference>
<dbReference type="SUPFAM" id="SSF52047">
    <property type="entry name" value="RNI-like"/>
    <property type="match status" value="1"/>
</dbReference>
<dbReference type="InterPro" id="IPR032675">
    <property type="entry name" value="LRR_dom_sf"/>
</dbReference>
<keyword evidence="11" id="KW-0067">ATP-binding</keyword>
<dbReference type="GO" id="GO:0009306">
    <property type="term" value="P:protein secretion"/>
    <property type="evidence" value="ECO:0007669"/>
    <property type="project" value="Ensembl"/>
</dbReference>
<dbReference type="PROSITE" id="PS50824">
    <property type="entry name" value="DAPIN"/>
    <property type="match status" value="1"/>
</dbReference>
<dbReference type="KEGG" id="mcal:110299040"/>
<dbReference type="InterPro" id="IPR007111">
    <property type="entry name" value="NACHT_NTPase"/>
</dbReference>
<dbReference type="Pfam" id="PF02758">
    <property type="entry name" value="PYRIN"/>
    <property type="match status" value="1"/>
</dbReference>
<evidence type="ECO:0000256" key="5">
    <source>
        <dbReference type="ARBA" id="ARBA00022475"/>
    </source>
</evidence>
<dbReference type="Gene3D" id="3.80.10.10">
    <property type="entry name" value="Ribonuclease Inhibitor"/>
    <property type="match status" value="1"/>
</dbReference>
<gene>
    <name evidence="26" type="primary">Nlrp6</name>
</gene>
<evidence type="ECO:0000256" key="18">
    <source>
        <dbReference type="ARBA" id="ARBA00072714"/>
    </source>
</evidence>
<evidence type="ECO:0000256" key="14">
    <source>
        <dbReference type="ARBA" id="ARBA00023136"/>
    </source>
</evidence>
<evidence type="ECO:0000256" key="1">
    <source>
        <dbReference type="ARBA" id="ARBA00004110"/>
    </source>
</evidence>
<dbReference type="GO" id="GO:0140374">
    <property type="term" value="P:antiviral innate immune response"/>
    <property type="evidence" value="ECO:0007669"/>
    <property type="project" value="Ensembl"/>
</dbReference>
<dbReference type="GO" id="GO:0002862">
    <property type="term" value="P:negative regulation of inflammatory response to antigenic stimulus"/>
    <property type="evidence" value="ECO:0007669"/>
    <property type="project" value="Ensembl"/>
</dbReference>
<dbReference type="GO" id="GO:0070891">
    <property type="term" value="F:lipoteichoic acid binding"/>
    <property type="evidence" value="ECO:0007669"/>
    <property type="project" value="Ensembl"/>
</dbReference>
<evidence type="ECO:0000256" key="4">
    <source>
        <dbReference type="ARBA" id="ARBA00008665"/>
    </source>
</evidence>
<dbReference type="SMART" id="SM00368">
    <property type="entry name" value="LRR_RI"/>
    <property type="match status" value="3"/>
</dbReference>
<dbReference type="SUPFAM" id="SSF52540">
    <property type="entry name" value="P-loop containing nucleoside triphosphate hydrolases"/>
    <property type="match status" value="1"/>
</dbReference>
<comment type="subcellular location">
    <subcellularLocation>
        <location evidence="3">Cell membrane</location>
    </subcellularLocation>
    <subcellularLocation>
        <location evidence="1">Inflammasome</location>
    </subcellularLocation>
    <subcellularLocation>
        <location evidence="2">Nucleus membrane</location>
    </subcellularLocation>
</comment>
<evidence type="ECO:0000256" key="12">
    <source>
        <dbReference type="ARBA" id="ARBA00022843"/>
    </source>
</evidence>
<dbReference type="GO" id="GO:0003725">
    <property type="term" value="F:double-stranded RNA binding"/>
    <property type="evidence" value="ECO:0007669"/>
    <property type="project" value="Ensembl"/>
</dbReference>
<dbReference type="GO" id="GO:0042060">
    <property type="term" value="P:wound healing"/>
    <property type="evidence" value="ECO:0007669"/>
    <property type="project" value="Ensembl"/>
</dbReference>
<keyword evidence="8" id="KW-0433">Leucine-rich repeat</keyword>